<dbReference type="NCBIfam" id="TIGR02951">
    <property type="entry name" value="DMSO_dmsB"/>
    <property type="match status" value="1"/>
</dbReference>
<keyword evidence="4" id="KW-0004">4Fe-4S</keyword>
<dbReference type="Pfam" id="PF12800">
    <property type="entry name" value="Fer4_4"/>
    <property type="match status" value="1"/>
</dbReference>
<evidence type="ECO:0000256" key="9">
    <source>
        <dbReference type="ARBA" id="ARBA00023014"/>
    </source>
</evidence>
<feature type="domain" description="4Fe-4S ferredoxin-type" evidence="10">
    <location>
        <begin position="6"/>
        <end position="36"/>
    </location>
</feature>
<evidence type="ECO:0000256" key="7">
    <source>
        <dbReference type="ARBA" id="ARBA00022982"/>
    </source>
</evidence>
<protein>
    <submittedName>
        <fullName evidence="11">Anaerobic dimethyl sulfoxide reductase chain B</fullName>
    </submittedName>
</protein>
<dbReference type="CDD" id="cd16371">
    <property type="entry name" value="DMSOR_beta_like"/>
    <property type="match status" value="1"/>
</dbReference>
<dbReference type="GO" id="GO:0051539">
    <property type="term" value="F:4 iron, 4 sulfur cluster binding"/>
    <property type="evidence" value="ECO:0007669"/>
    <property type="project" value="UniProtKB-KW"/>
</dbReference>
<keyword evidence="8" id="KW-0408">Iron</keyword>
<proteinExistence type="predicted"/>
<evidence type="ECO:0000256" key="2">
    <source>
        <dbReference type="ARBA" id="ARBA00003584"/>
    </source>
</evidence>
<evidence type="ECO:0000313" key="11">
    <source>
        <dbReference type="EMBL" id="RUS67163.1"/>
    </source>
</evidence>
<keyword evidence="7" id="KW-0249">Electron transport</keyword>
<keyword evidence="3" id="KW-0813">Transport</keyword>
<dbReference type="Proteomes" id="UP000286947">
    <property type="component" value="Unassembled WGS sequence"/>
</dbReference>
<dbReference type="SUPFAM" id="SSF54862">
    <property type="entry name" value="4Fe-4S ferredoxins"/>
    <property type="match status" value="1"/>
</dbReference>
<dbReference type="GO" id="GO:0046872">
    <property type="term" value="F:metal ion binding"/>
    <property type="evidence" value="ECO:0007669"/>
    <property type="project" value="UniProtKB-KW"/>
</dbReference>
<name>A0A433SEK1_9BURK</name>
<dbReference type="RefSeq" id="WP_126979003.1">
    <property type="nucleotide sequence ID" value="NZ_CAWUGC010000017.1"/>
</dbReference>
<dbReference type="PANTHER" id="PTHR43177">
    <property type="entry name" value="PROTEIN NRFC"/>
    <property type="match status" value="1"/>
</dbReference>
<dbReference type="Gene3D" id="3.30.70.20">
    <property type="match status" value="2"/>
</dbReference>
<evidence type="ECO:0000256" key="5">
    <source>
        <dbReference type="ARBA" id="ARBA00022723"/>
    </source>
</evidence>
<dbReference type="AlphaFoldDB" id="A0A433SEK1"/>
<gene>
    <name evidence="11" type="primary">dmsB</name>
    <name evidence="11" type="ORF">CUZ56_01103</name>
</gene>
<dbReference type="GO" id="GO:0045333">
    <property type="term" value="P:cellular respiration"/>
    <property type="evidence" value="ECO:0007669"/>
    <property type="project" value="UniProtKB-ARBA"/>
</dbReference>
<comment type="function">
    <text evidence="2">Electron transfer subunit of the terminal reductase during anaerobic growth on various sulfoxide and N-oxide compounds.</text>
</comment>
<dbReference type="EMBL" id="PQSP01000002">
    <property type="protein sequence ID" value="RUS67163.1"/>
    <property type="molecule type" value="Genomic_DNA"/>
</dbReference>
<accession>A0A433SEK1</accession>
<evidence type="ECO:0000256" key="4">
    <source>
        <dbReference type="ARBA" id="ARBA00022485"/>
    </source>
</evidence>
<dbReference type="InterPro" id="IPR017900">
    <property type="entry name" value="4Fe4S_Fe_S_CS"/>
</dbReference>
<dbReference type="GO" id="GO:0016491">
    <property type="term" value="F:oxidoreductase activity"/>
    <property type="evidence" value="ECO:0007669"/>
    <property type="project" value="UniProtKB-ARBA"/>
</dbReference>
<evidence type="ECO:0000256" key="3">
    <source>
        <dbReference type="ARBA" id="ARBA00022448"/>
    </source>
</evidence>
<dbReference type="FunFam" id="3.30.70.20:FF:000003">
    <property type="entry name" value="Dimethyl sulfoxide reductase subunit B"/>
    <property type="match status" value="1"/>
</dbReference>
<comment type="cofactor">
    <cofactor evidence="1">
        <name>[4Fe-4S] cluster</name>
        <dbReference type="ChEBI" id="CHEBI:49883"/>
    </cofactor>
</comment>
<dbReference type="InterPro" id="IPR050954">
    <property type="entry name" value="ET_IronSulfur_Cluster-Binding"/>
</dbReference>
<comment type="caution">
    <text evidence="11">The sequence shown here is derived from an EMBL/GenBank/DDBJ whole genome shotgun (WGS) entry which is preliminary data.</text>
</comment>
<evidence type="ECO:0000256" key="6">
    <source>
        <dbReference type="ARBA" id="ARBA00022737"/>
    </source>
</evidence>
<dbReference type="PROSITE" id="PS51379">
    <property type="entry name" value="4FE4S_FER_2"/>
    <property type="match status" value="3"/>
</dbReference>
<dbReference type="OrthoDB" id="9779457at2"/>
<dbReference type="InterPro" id="IPR017896">
    <property type="entry name" value="4Fe4S_Fe-S-bd"/>
</dbReference>
<evidence type="ECO:0000256" key="1">
    <source>
        <dbReference type="ARBA" id="ARBA00001966"/>
    </source>
</evidence>
<dbReference type="PROSITE" id="PS00198">
    <property type="entry name" value="4FE4S_FER_1"/>
    <property type="match status" value="1"/>
</dbReference>
<dbReference type="InterPro" id="IPR014297">
    <property type="entry name" value="DMSO_DmsB"/>
</dbReference>
<keyword evidence="5" id="KW-0479">Metal-binding</keyword>
<evidence type="ECO:0000259" key="10">
    <source>
        <dbReference type="PROSITE" id="PS51379"/>
    </source>
</evidence>
<organism evidence="11 12">
    <name type="scientific">Saezia sanguinis</name>
    <dbReference type="NCBI Taxonomy" id="1965230"/>
    <lineage>
        <taxon>Bacteria</taxon>
        <taxon>Pseudomonadati</taxon>
        <taxon>Pseudomonadota</taxon>
        <taxon>Betaproteobacteria</taxon>
        <taxon>Burkholderiales</taxon>
        <taxon>Saeziaceae</taxon>
        <taxon>Saezia</taxon>
    </lineage>
</organism>
<feature type="domain" description="4Fe-4S ferredoxin-type" evidence="10">
    <location>
        <begin position="62"/>
        <end position="94"/>
    </location>
</feature>
<evidence type="ECO:0000313" key="12">
    <source>
        <dbReference type="Proteomes" id="UP000286947"/>
    </source>
</evidence>
<sequence length="211" mass="22982">MSTQQYGFMIDTARCTGCKTCQLSCKDYKDLPVDVNFRRVYEYVGGEWLPEGEGKNQVWRQEVFAYYTSIACNHCADPACVKVCPSGAMHKREDNGLVIVNEDVCIGCKSCAMACPYGAPQFNAKKGHMTKCDGCHERVSQGLKPVCVASCPLRALDFGPIEELRAKYGELAAIAPLPAANYTTPSLVVQPNAKARPAGDNSGFLGNPREV</sequence>
<evidence type="ECO:0000256" key="8">
    <source>
        <dbReference type="ARBA" id="ARBA00023004"/>
    </source>
</evidence>
<keyword evidence="9" id="KW-0411">Iron-sulfur</keyword>
<keyword evidence="6" id="KW-0677">Repeat</keyword>
<keyword evidence="12" id="KW-1185">Reference proteome</keyword>
<dbReference type="PANTHER" id="PTHR43177:SF5">
    <property type="entry name" value="ANAEROBIC DIMETHYL SULFOXIDE REDUCTASE CHAIN B-RELATED"/>
    <property type="match status" value="1"/>
</dbReference>
<reference evidence="11 12" key="1">
    <citation type="submission" date="2018-01" db="EMBL/GenBank/DDBJ databases">
        <title>Saezia sanguinis gen. nov., sp. nov., in the order Burkholderiales isolated from human blood.</title>
        <authorList>
            <person name="Medina-Pascual M.J."/>
            <person name="Valdezate S."/>
            <person name="Monzon S."/>
            <person name="Cuesta I."/>
            <person name="Carrasco G."/>
            <person name="Villalon P."/>
            <person name="Saez-Nieto J.A."/>
        </authorList>
    </citation>
    <scope>NUCLEOTIDE SEQUENCE [LARGE SCALE GENOMIC DNA]</scope>
    <source>
        <strain evidence="11 12">CNM695-12</strain>
    </source>
</reference>
<feature type="domain" description="4Fe-4S ferredoxin-type" evidence="10">
    <location>
        <begin position="96"/>
        <end position="125"/>
    </location>
</feature>
<dbReference type="Pfam" id="PF13247">
    <property type="entry name" value="Fer4_11"/>
    <property type="match status" value="1"/>
</dbReference>